<reference evidence="1 2" key="1">
    <citation type="journal article" date="2007" name="DNA Res.">
        <title>Complete genomic structure of the bloom-forming toxic cyanobacterium Microcystis aeruginosa NIES-843.</title>
        <authorList>
            <person name="Kaneko T."/>
            <person name="Nakajima N."/>
            <person name="Okamoto S."/>
            <person name="Suzuki I."/>
            <person name="Tanabe Y."/>
            <person name="Tamaoki M."/>
            <person name="Nakamura Y."/>
            <person name="Kasai F."/>
            <person name="Watanabe A."/>
            <person name="Kawashima K."/>
            <person name="Kishida Y."/>
            <person name="Ono A."/>
            <person name="Shimizu Y."/>
            <person name="Takahashi C."/>
            <person name="Minami C."/>
            <person name="Fujishiro T."/>
            <person name="Kohara M."/>
            <person name="Katoh M."/>
            <person name="Nakazaki N."/>
            <person name="Nakayama S."/>
            <person name="Yamada M."/>
            <person name="Tabata S."/>
            <person name="Watanabe M.M."/>
        </authorList>
    </citation>
    <scope>NUCLEOTIDE SEQUENCE [LARGE SCALE GENOMIC DNA]</scope>
    <source>
        <strain evidence="2">NIES-843 / IAM M-247</strain>
    </source>
</reference>
<organism evidence="1 2">
    <name type="scientific">Microcystis aeruginosa (strain NIES-843 / IAM M-2473)</name>
    <dbReference type="NCBI Taxonomy" id="449447"/>
    <lineage>
        <taxon>Bacteria</taxon>
        <taxon>Bacillati</taxon>
        <taxon>Cyanobacteriota</taxon>
        <taxon>Cyanophyceae</taxon>
        <taxon>Oscillatoriophycideae</taxon>
        <taxon>Chroococcales</taxon>
        <taxon>Microcystaceae</taxon>
        <taxon>Microcystis</taxon>
    </lineage>
</organism>
<dbReference type="PaxDb" id="449447-MAE_13180"/>
<dbReference type="Proteomes" id="UP000001510">
    <property type="component" value="Chromosome"/>
</dbReference>
<dbReference type="STRING" id="449447.MAE_13180"/>
<evidence type="ECO:0000313" key="2">
    <source>
        <dbReference type="Proteomes" id="UP000001510"/>
    </source>
</evidence>
<dbReference type="EnsemblBacteria" id="BAG01140">
    <property type="protein sequence ID" value="BAG01140"/>
    <property type="gene ID" value="MAE_13180"/>
</dbReference>
<dbReference type="EMBL" id="AP009552">
    <property type="protein sequence ID" value="BAG01140.1"/>
    <property type="molecule type" value="Genomic_DNA"/>
</dbReference>
<dbReference type="BioCyc" id="MAER449447:MAE_RS05835-MONOMER"/>
<protein>
    <submittedName>
        <fullName evidence="1">Uncharacterized protein</fullName>
    </submittedName>
</protein>
<evidence type="ECO:0000313" key="1">
    <source>
        <dbReference type="EMBL" id="BAG01140.1"/>
    </source>
</evidence>
<dbReference type="KEGG" id="mar:MAE_13180"/>
<dbReference type="AlphaFoldDB" id="B0JTV2"/>
<sequence length="62" mass="6789">MVLLRQFCWGNLSNPSHLSLTAGAGIWREFFRAANLCVLGGAETNLKMSSLVSIELFSDSEV</sequence>
<gene>
    <name evidence="1" type="ordered locus">MAE_13180</name>
</gene>
<accession>B0JTV2</accession>
<dbReference type="HOGENOM" id="CLU_2899168_0_0_3"/>
<proteinExistence type="predicted"/>
<name>B0JTV2_MICAN</name>
<keyword evidence="2" id="KW-1185">Reference proteome</keyword>